<dbReference type="InterPro" id="IPR006645">
    <property type="entry name" value="NGN-like_dom"/>
</dbReference>
<evidence type="ECO:0000256" key="2">
    <source>
        <dbReference type="ARBA" id="ARBA00006956"/>
    </source>
</evidence>
<dbReference type="GO" id="GO:0005840">
    <property type="term" value="C:ribosome"/>
    <property type="evidence" value="ECO:0007669"/>
    <property type="project" value="InterPro"/>
</dbReference>
<evidence type="ECO:0000256" key="1">
    <source>
        <dbReference type="ARBA" id="ARBA00004123"/>
    </source>
</evidence>
<dbReference type="InterPro" id="IPR005100">
    <property type="entry name" value="NGN-domain"/>
</dbReference>
<evidence type="ECO:0008006" key="10">
    <source>
        <dbReference type="Google" id="ProtNLM"/>
    </source>
</evidence>
<dbReference type="InterPro" id="IPR041976">
    <property type="entry name" value="KOW_Spt5_3"/>
</dbReference>
<dbReference type="GO" id="GO:0006357">
    <property type="term" value="P:regulation of transcription by RNA polymerase II"/>
    <property type="evidence" value="ECO:0007669"/>
    <property type="project" value="InterPro"/>
</dbReference>
<dbReference type="Pfam" id="PF23037">
    <property type="entry name" value="KOWx_SPT5"/>
    <property type="match status" value="1"/>
</dbReference>
<feature type="domain" description="KOW" evidence="7">
    <location>
        <begin position="604"/>
        <end position="631"/>
    </location>
</feature>
<dbReference type="InterPro" id="IPR041978">
    <property type="entry name" value="KOW_Spt5_5"/>
</dbReference>
<dbReference type="GO" id="GO:0003729">
    <property type="term" value="F:mRNA binding"/>
    <property type="evidence" value="ECO:0007669"/>
    <property type="project" value="TreeGrafter"/>
</dbReference>
<feature type="region of interest" description="Disordered" evidence="5">
    <location>
        <begin position="769"/>
        <end position="824"/>
    </location>
</feature>
<dbReference type="AlphaFoldDB" id="A0AA42B428"/>
<keyword evidence="4" id="KW-0539">Nucleus</keyword>
<dbReference type="CDD" id="cd06082">
    <property type="entry name" value="KOW_Spt5_2"/>
    <property type="match status" value="1"/>
</dbReference>
<gene>
    <name evidence="8" type="ORF">MKW94_025557</name>
</gene>
<feature type="domain" description="KOW" evidence="7">
    <location>
        <begin position="707"/>
        <end position="734"/>
    </location>
</feature>
<dbReference type="InterPro" id="IPR041975">
    <property type="entry name" value="KOW_Spt5_2"/>
</dbReference>
<dbReference type="CDD" id="cd09888">
    <property type="entry name" value="NGN_Euk"/>
    <property type="match status" value="1"/>
</dbReference>
<evidence type="ECO:0000256" key="3">
    <source>
        <dbReference type="ARBA" id="ARBA00023163"/>
    </source>
</evidence>
<protein>
    <recommendedName>
        <fullName evidence="10">Transcription elongation factor SPT5</fullName>
    </recommendedName>
</protein>
<feature type="compositionally biased region" description="Acidic residues" evidence="5">
    <location>
        <begin position="14"/>
        <end position="25"/>
    </location>
</feature>
<evidence type="ECO:0000313" key="9">
    <source>
        <dbReference type="Proteomes" id="UP001177140"/>
    </source>
</evidence>
<dbReference type="InterPro" id="IPR039385">
    <property type="entry name" value="NGN_Euk"/>
</dbReference>
<feature type="domain" description="KOW" evidence="7">
    <location>
        <begin position="428"/>
        <end position="455"/>
    </location>
</feature>
<feature type="domain" description="NusG-like N-terminal" evidence="6">
    <location>
        <begin position="188"/>
        <end position="275"/>
    </location>
</feature>
<dbReference type="InterPro" id="IPR036735">
    <property type="entry name" value="NGN_dom_sf"/>
</dbReference>
<dbReference type="GO" id="GO:0032044">
    <property type="term" value="C:DSIF complex"/>
    <property type="evidence" value="ECO:0007669"/>
    <property type="project" value="TreeGrafter"/>
</dbReference>
<dbReference type="InterPro" id="IPR041977">
    <property type="entry name" value="KOW_Spt5_4"/>
</dbReference>
<feature type="region of interest" description="Disordered" evidence="5">
    <location>
        <begin position="1"/>
        <end position="122"/>
    </location>
</feature>
<feature type="domain" description="KOW" evidence="7">
    <location>
        <begin position="480"/>
        <end position="507"/>
    </location>
</feature>
<comment type="caution">
    <text evidence="8">The sequence shown here is derived from an EMBL/GenBank/DDBJ whole genome shotgun (WGS) entry which is preliminary data.</text>
</comment>
<name>A0AA42B428_PAPNU</name>
<dbReference type="SUPFAM" id="SSF50104">
    <property type="entry name" value="Translation proteins SH3-like domain"/>
    <property type="match status" value="1"/>
</dbReference>
<reference evidence="8" key="1">
    <citation type="submission" date="2022-03" db="EMBL/GenBank/DDBJ databases">
        <title>A functionally conserved STORR gene fusion in Papaver species that diverged 16.8 million years ago.</title>
        <authorList>
            <person name="Catania T."/>
        </authorList>
    </citation>
    <scope>NUCLEOTIDE SEQUENCE</scope>
    <source>
        <strain evidence="8">S-191538</strain>
    </source>
</reference>
<proteinExistence type="inferred from homology"/>
<comment type="similarity">
    <text evidence="2">Belongs to the SPT5 family.</text>
</comment>
<sequence length="824" mass="92272">MSQKTLMKNRYHDEDEEDEEEFDVAEYERRGFSKSSGGKNSSGGGQRTKRLDAMYDSADEYDEDDDEDDEEEDEEEMYASSSKKRKRHANPFIDDQAVVATDDEYDDSDGEVDRDFIDPGDEAVPEETHEARMARHQRLLPPEPDDEVDVEEFERRIHQRYSSQSYVEDHIEDISDVEQQALLPSVRDPKLWIVKCFAGREREAAICLMQKCIDRGRREMQIRSVIAPDYLKNYIYVEADKSAHVIEACKGLKILNTTKLMLVPIKEMTDVLSVQGKPINVAKDMWVRLKIGIYKGALAKVVNVSDVRRKIMVKLIPRVDLQAIADKLEGKKVSKRAFMPSPRLIKIDEARNLNIPVDYKRGRSTNIKFTVIDGKMFKDGFLYKTVSMKSIDYRNIQPTFNELEKFCETGNGVLGSMSTSPTNSKKSHFMKGDAVIVVKGDLKNLMGWVEKVEEENVHIRPKAKDLHTTIAVNEKYVCKSFKPGDHVKVIFGAHKGATGMVIKVNSNVLIILSDATKEDIRVFADHAVDSSEVTTGITRVGDYELHDLVMLNDTSFGVIIRLESDTLQVLKGDPDRPDVARVKLREIRYKIERRNTAQDRSNNTVSVKDAVKIVMGPCQGKQGPVQHIFRGTLFIHDRHHMEHSGFICVKAQSCIVMGGSPGKVALSSRCGNSTGAPRIPPSPRSFPSGRPPIDSGGRQTGGQRGHDSFVGSTIKIRAGHYKGCRGRVVSVKGQSVRVELESQMKTVLVNRDQISSNLDASTSVGAHGIGSETPTHHLRTSTHSSYMTPTRNEGDTPGHGGTWTPLRDQAWNPNAITTPTGYVP</sequence>
<dbReference type="InterPro" id="IPR022581">
    <property type="entry name" value="Spt5_N"/>
</dbReference>
<dbReference type="CDD" id="cd06084">
    <property type="entry name" value="KOW_Spt5_4"/>
    <property type="match status" value="1"/>
</dbReference>
<dbReference type="Pfam" id="PF23042">
    <property type="entry name" value="KOW1_SPT5"/>
    <property type="match status" value="1"/>
</dbReference>
<feature type="domain" description="KOW" evidence="7">
    <location>
        <begin position="280"/>
        <end position="307"/>
    </location>
</feature>
<dbReference type="InterPro" id="IPR041973">
    <property type="entry name" value="KOW_Spt5_1"/>
</dbReference>
<dbReference type="PANTHER" id="PTHR11125:SF7">
    <property type="entry name" value="TRANSCRIPTION ELONGATION FACTOR SPT5"/>
    <property type="match status" value="1"/>
</dbReference>
<dbReference type="InterPro" id="IPR005825">
    <property type="entry name" value="Ribosomal_uL24_CS"/>
</dbReference>
<feature type="compositionally biased region" description="Acidic residues" evidence="5">
    <location>
        <begin position="101"/>
        <end position="110"/>
    </location>
</feature>
<dbReference type="FunFam" id="3.30.70.940:FF:000007">
    <property type="entry name" value="Transcription elongation factor SPT5"/>
    <property type="match status" value="1"/>
</dbReference>
<evidence type="ECO:0000256" key="4">
    <source>
        <dbReference type="ARBA" id="ARBA00023242"/>
    </source>
</evidence>
<feature type="compositionally biased region" description="Acidic residues" evidence="5">
    <location>
        <begin position="57"/>
        <end position="77"/>
    </location>
</feature>
<keyword evidence="9" id="KW-1185">Reference proteome</keyword>
<dbReference type="Pfam" id="PF00467">
    <property type="entry name" value="KOW"/>
    <property type="match status" value="1"/>
</dbReference>
<dbReference type="InterPro" id="IPR005824">
    <property type="entry name" value="KOW"/>
</dbReference>
<dbReference type="Gene3D" id="3.30.70.940">
    <property type="entry name" value="NusG, N-terminal domain"/>
    <property type="match status" value="1"/>
</dbReference>
<dbReference type="CDD" id="cd06083">
    <property type="entry name" value="KOW_Spt5_3"/>
    <property type="match status" value="1"/>
</dbReference>
<feature type="compositionally biased region" description="Polar residues" evidence="5">
    <location>
        <begin position="781"/>
        <end position="791"/>
    </location>
</feature>
<dbReference type="GO" id="GO:0006412">
    <property type="term" value="P:translation"/>
    <property type="evidence" value="ECO:0007669"/>
    <property type="project" value="InterPro"/>
</dbReference>
<dbReference type="Pfam" id="PF23291">
    <property type="entry name" value="KOW4_SPT5"/>
    <property type="match status" value="1"/>
</dbReference>
<dbReference type="GO" id="GO:0003735">
    <property type="term" value="F:structural constituent of ribosome"/>
    <property type="evidence" value="ECO:0007669"/>
    <property type="project" value="InterPro"/>
</dbReference>
<feature type="compositionally biased region" description="Polar residues" evidence="5">
    <location>
        <begin position="811"/>
        <end position="824"/>
    </location>
</feature>
<dbReference type="PROSITE" id="PS01108">
    <property type="entry name" value="RIBOSOMAL_L24"/>
    <property type="match status" value="2"/>
</dbReference>
<dbReference type="Pfam" id="PF11942">
    <property type="entry name" value="Spt5_N"/>
    <property type="match status" value="1"/>
</dbReference>
<evidence type="ECO:0000313" key="8">
    <source>
        <dbReference type="EMBL" id="MCL7050713.1"/>
    </source>
</evidence>
<dbReference type="CDD" id="cd06085">
    <property type="entry name" value="KOW_Spt5_5"/>
    <property type="match status" value="1"/>
</dbReference>
<accession>A0AA42B428</accession>
<dbReference type="SMART" id="SM00738">
    <property type="entry name" value="NGN"/>
    <property type="match status" value="1"/>
</dbReference>
<evidence type="ECO:0000259" key="7">
    <source>
        <dbReference type="SMART" id="SM00739"/>
    </source>
</evidence>
<dbReference type="SMART" id="SM00739">
    <property type="entry name" value="KOW"/>
    <property type="match status" value="5"/>
</dbReference>
<dbReference type="FunFam" id="2.30.30.30:FF:000027">
    <property type="entry name" value="Transcription elongation factor SPT5"/>
    <property type="match status" value="1"/>
</dbReference>
<dbReference type="InterPro" id="IPR039659">
    <property type="entry name" value="SPT5"/>
</dbReference>
<dbReference type="GO" id="GO:0006368">
    <property type="term" value="P:transcription elongation by RNA polymerase II"/>
    <property type="evidence" value="ECO:0007669"/>
    <property type="project" value="TreeGrafter"/>
</dbReference>
<evidence type="ECO:0000256" key="5">
    <source>
        <dbReference type="SAM" id="MobiDB-lite"/>
    </source>
</evidence>
<dbReference type="GO" id="GO:0032784">
    <property type="term" value="P:regulation of DNA-templated transcription elongation"/>
    <property type="evidence" value="ECO:0007669"/>
    <property type="project" value="InterPro"/>
</dbReference>
<dbReference type="InterPro" id="IPR014722">
    <property type="entry name" value="Rib_uL2_dom2"/>
</dbReference>
<dbReference type="Pfam" id="PF23284">
    <property type="entry name" value="KOW2_Spt5"/>
    <property type="match status" value="1"/>
</dbReference>
<dbReference type="Gene3D" id="2.30.30.30">
    <property type="match status" value="3"/>
</dbReference>
<organism evidence="8 9">
    <name type="scientific">Papaver nudicaule</name>
    <name type="common">Iceland poppy</name>
    <dbReference type="NCBI Taxonomy" id="74823"/>
    <lineage>
        <taxon>Eukaryota</taxon>
        <taxon>Viridiplantae</taxon>
        <taxon>Streptophyta</taxon>
        <taxon>Embryophyta</taxon>
        <taxon>Tracheophyta</taxon>
        <taxon>Spermatophyta</taxon>
        <taxon>Magnoliopsida</taxon>
        <taxon>Ranunculales</taxon>
        <taxon>Papaveraceae</taxon>
        <taxon>Papaveroideae</taxon>
        <taxon>Papaver</taxon>
    </lineage>
</organism>
<keyword evidence="3" id="KW-0804">Transcription</keyword>
<dbReference type="InterPro" id="IPR057936">
    <property type="entry name" value="KOWx_Spt5"/>
</dbReference>
<dbReference type="PANTHER" id="PTHR11125">
    <property type="entry name" value="SUPPRESSOR OF TY 5"/>
    <property type="match status" value="1"/>
</dbReference>
<dbReference type="CDD" id="cd06081">
    <property type="entry name" value="KOW_Spt5_1"/>
    <property type="match status" value="1"/>
</dbReference>
<dbReference type="EMBL" id="JAJJMA010330868">
    <property type="protein sequence ID" value="MCL7050713.1"/>
    <property type="molecule type" value="Genomic_DNA"/>
</dbReference>
<comment type="subcellular location">
    <subcellularLocation>
        <location evidence="1">Nucleus</location>
    </subcellularLocation>
</comment>
<dbReference type="Proteomes" id="UP001177140">
    <property type="component" value="Unassembled WGS sequence"/>
</dbReference>
<dbReference type="Pfam" id="PF03439">
    <property type="entry name" value="Spt5-NGN"/>
    <property type="match status" value="1"/>
</dbReference>
<evidence type="ECO:0000259" key="6">
    <source>
        <dbReference type="SMART" id="SM00738"/>
    </source>
</evidence>
<dbReference type="Pfam" id="PF23290">
    <property type="entry name" value="KOW5_SPT5"/>
    <property type="match status" value="1"/>
</dbReference>
<dbReference type="InterPro" id="IPR008991">
    <property type="entry name" value="Translation_prot_SH3-like_sf"/>
</dbReference>
<feature type="region of interest" description="Disordered" evidence="5">
    <location>
        <begin position="667"/>
        <end position="708"/>
    </location>
</feature>